<name>A0AAW1V8V3_9CUCU</name>
<gene>
    <name evidence="1" type="ORF">WA026_008832</name>
</gene>
<dbReference type="AlphaFoldDB" id="A0AAW1V8V3"/>
<evidence type="ECO:0000313" key="2">
    <source>
        <dbReference type="Proteomes" id="UP001431783"/>
    </source>
</evidence>
<protein>
    <submittedName>
        <fullName evidence="1">Uncharacterized protein</fullName>
    </submittedName>
</protein>
<accession>A0AAW1V8V3</accession>
<reference evidence="1 2" key="1">
    <citation type="submission" date="2023-03" db="EMBL/GenBank/DDBJ databases">
        <title>Genome insight into feeding habits of ladybird beetles.</title>
        <authorList>
            <person name="Li H.-S."/>
            <person name="Huang Y.-H."/>
            <person name="Pang H."/>
        </authorList>
    </citation>
    <scope>NUCLEOTIDE SEQUENCE [LARGE SCALE GENOMIC DNA]</scope>
    <source>
        <strain evidence="1">SYSU_2023b</strain>
        <tissue evidence="1">Whole body</tissue>
    </source>
</reference>
<proteinExistence type="predicted"/>
<dbReference type="EMBL" id="JARQZJ010000124">
    <property type="protein sequence ID" value="KAK9890025.1"/>
    <property type="molecule type" value="Genomic_DNA"/>
</dbReference>
<sequence length="102" mass="11328">MAKVKNTSMVHQAGITTAEYFVHASYNWIVTSGVTSLTAPQYYQFFTLPPGLRPLKDCAPMHRIGCIGIIYATGCNSVEAHHSTNNIAKKLREISLNIFKEL</sequence>
<evidence type="ECO:0000313" key="1">
    <source>
        <dbReference type="EMBL" id="KAK9890025.1"/>
    </source>
</evidence>
<dbReference type="Proteomes" id="UP001431783">
    <property type="component" value="Unassembled WGS sequence"/>
</dbReference>
<comment type="caution">
    <text evidence="1">The sequence shown here is derived from an EMBL/GenBank/DDBJ whole genome shotgun (WGS) entry which is preliminary data.</text>
</comment>
<organism evidence="1 2">
    <name type="scientific">Henosepilachna vigintioctopunctata</name>
    <dbReference type="NCBI Taxonomy" id="420089"/>
    <lineage>
        <taxon>Eukaryota</taxon>
        <taxon>Metazoa</taxon>
        <taxon>Ecdysozoa</taxon>
        <taxon>Arthropoda</taxon>
        <taxon>Hexapoda</taxon>
        <taxon>Insecta</taxon>
        <taxon>Pterygota</taxon>
        <taxon>Neoptera</taxon>
        <taxon>Endopterygota</taxon>
        <taxon>Coleoptera</taxon>
        <taxon>Polyphaga</taxon>
        <taxon>Cucujiformia</taxon>
        <taxon>Coccinelloidea</taxon>
        <taxon>Coccinellidae</taxon>
        <taxon>Epilachninae</taxon>
        <taxon>Epilachnini</taxon>
        <taxon>Henosepilachna</taxon>
    </lineage>
</organism>
<keyword evidence="2" id="KW-1185">Reference proteome</keyword>